<evidence type="ECO:0000313" key="3">
    <source>
        <dbReference type="Proteomes" id="UP000317894"/>
    </source>
</evidence>
<name>A0A552U7V9_9SPHN</name>
<accession>A0A552U7V9</accession>
<evidence type="ECO:0000256" key="1">
    <source>
        <dbReference type="SAM" id="Phobius"/>
    </source>
</evidence>
<feature type="transmembrane region" description="Helical" evidence="1">
    <location>
        <begin position="300"/>
        <end position="322"/>
    </location>
</feature>
<feature type="transmembrane region" description="Helical" evidence="1">
    <location>
        <begin position="104"/>
        <end position="127"/>
    </location>
</feature>
<proteinExistence type="predicted"/>
<dbReference type="Pfam" id="PF05987">
    <property type="entry name" value="DUF898"/>
    <property type="match status" value="1"/>
</dbReference>
<dbReference type="AlphaFoldDB" id="A0A552U7V9"/>
<evidence type="ECO:0000313" key="2">
    <source>
        <dbReference type="EMBL" id="TRW14306.1"/>
    </source>
</evidence>
<comment type="caution">
    <text evidence="2">The sequence shown here is derived from an EMBL/GenBank/DDBJ whole genome shotgun (WGS) entry which is preliminary data.</text>
</comment>
<reference evidence="2 3" key="1">
    <citation type="submission" date="2019-07" db="EMBL/GenBank/DDBJ databases">
        <title>Novel species isolated from glacier.</title>
        <authorList>
            <person name="Liu Q."/>
            <person name="Xin Y.-H."/>
        </authorList>
    </citation>
    <scope>NUCLEOTIDE SEQUENCE [LARGE SCALE GENOMIC DNA]</scope>
    <source>
        <strain evidence="2 3">LB1R16</strain>
    </source>
</reference>
<dbReference type="InterPro" id="IPR010295">
    <property type="entry name" value="DUF898"/>
</dbReference>
<keyword evidence="3" id="KW-1185">Reference proteome</keyword>
<organism evidence="2 3">
    <name type="scientific">Glacieibacterium frigidum</name>
    <dbReference type="NCBI Taxonomy" id="2593303"/>
    <lineage>
        <taxon>Bacteria</taxon>
        <taxon>Pseudomonadati</taxon>
        <taxon>Pseudomonadota</taxon>
        <taxon>Alphaproteobacteria</taxon>
        <taxon>Sphingomonadales</taxon>
        <taxon>Sphingosinicellaceae</taxon>
        <taxon>Glacieibacterium</taxon>
    </lineage>
</organism>
<feature type="transmembrane region" description="Helical" evidence="1">
    <location>
        <begin position="246"/>
        <end position="270"/>
    </location>
</feature>
<dbReference type="RefSeq" id="WP_144237511.1">
    <property type="nucleotide sequence ID" value="NZ_VJWA01000002.1"/>
</dbReference>
<feature type="transmembrane region" description="Helical" evidence="1">
    <location>
        <begin position="206"/>
        <end position="225"/>
    </location>
</feature>
<keyword evidence="1" id="KW-1133">Transmembrane helix</keyword>
<sequence length="368" mass="40405">MDTTAAATPEPIGWAGRIGDFIPLAIVNLLLTIVTLGIYRFWAKTRVRRFLWERTSFMGEPLEYRGRGIEKFIGALIVFAVLIVPLVGFSLFAGAAIARGDIGTVILLYTVLYFGLLYLLGVGLYRAQRYMFSRTAWRGIRGGMAHGGWRYGLLYLGMLLLQIVTLGFASPYVSTRLWNAQMNDASFGSAAVVADAEWRPIYGKFLFAWLGALVIYILTFVFMFMSFRSELGMFVPGAPPPTDPTAAFGFILKLYGLLIGAAILISLLLLSYHAALVRELFGKTRIATLGLHFDATTGDFLKFFLGNIAIVVLTLGLGYIVLPFRVWGFYASHLSTVGTLDVDLLMQTSLAGPMQGDGLADAFDASSF</sequence>
<protein>
    <submittedName>
        <fullName evidence="2">DUF898 domain-containing protein</fullName>
    </submittedName>
</protein>
<dbReference type="Proteomes" id="UP000317894">
    <property type="component" value="Unassembled WGS sequence"/>
</dbReference>
<keyword evidence="1" id="KW-0812">Transmembrane</keyword>
<dbReference type="OrthoDB" id="7462354at2"/>
<keyword evidence="1" id="KW-0472">Membrane</keyword>
<feature type="transmembrane region" description="Helical" evidence="1">
    <location>
        <begin position="21"/>
        <end position="42"/>
    </location>
</feature>
<feature type="transmembrane region" description="Helical" evidence="1">
    <location>
        <begin position="148"/>
        <end position="169"/>
    </location>
</feature>
<dbReference type="EMBL" id="VJWA01000002">
    <property type="protein sequence ID" value="TRW14306.1"/>
    <property type="molecule type" value="Genomic_DNA"/>
</dbReference>
<feature type="transmembrane region" description="Helical" evidence="1">
    <location>
        <begin position="72"/>
        <end position="98"/>
    </location>
</feature>
<gene>
    <name evidence="2" type="ORF">FMM06_11370</name>
</gene>